<evidence type="ECO:0000256" key="2">
    <source>
        <dbReference type="ARBA" id="ARBA00022729"/>
    </source>
</evidence>
<accession>A0A4V1M712</accession>
<dbReference type="InterPro" id="IPR056734">
    <property type="entry name" value="NANM"/>
</dbReference>
<organism evidence="8 9">
    <name type="scientific">Lacibacter luteus</name>
    <dbReference type="NCBI Taxonomy" id="2508719"/>
    <lineage>
        <taxon>Bacteria</taxon>
        <taxon>Pseudomonadati</taxon>
        <taxon>Bacteroidota</taxon>
        <taxon>Chitinophagia</taxon>
        <taxon>Chitinophagales</taxon>
        <taxon>Chitinophagaceae</taxon>
        <taxon>Lacibacter</taxon>
    </lineage>
</organism>
<dbReference type="OrthoDB" id="9803597at2"/>
<comment type="caution">
    <text evidence="8">The sequence shown here is derived from an EMBL/GenBank/DDBJ whole genome shotgun (WGS) entry which is preliminary data.</text>
</comment>
<dbReference type="SUPFAM" id="SSF117281">
    <property type="entry name" value="Kelch motif"/>
    <property type="match status" value="1"/>
</dbReference>
<proteinExistence type="predicted"/>
<gene>
    <name evidence="8" type="ORF">ESA94_19710</name>
</gene>
<dbReference type="InterPro" id="IPR006652">
    <property type="entry name" value="Kelch_1"/>
</dbReference>
<evidence type="ECO:0000313" key="9">
    <source>
        <dbReference type="Proteomes" id="UP000290204"/>
    </source>
</evidence>
<feature type="chain" id="PRO_5020461828" evidence="7">
    <location>
        <begin position="22"/>
        <end position="379"/>
    </location>
</feature>
<keyword evidence="3" id="KW-0677">Repeat</keyword>
<evidence type="ECO:0000256" key="1">
    <source>
        <dbReference type="ARBA" id="ARBA00022441"/>
    </source>
</evidence>
<dbReference type="Pfam" id="PF24996">
    <property type="entry name" value="NANM"/>
    <property type="match status" value="1"/>
</dbReference>
<dbReference type="SMART" id="SM00612">
    <property type="entry name" value="Kelch"/>
    <property type="match status" value="1"/>
</dbReference>
<keyword evidence="6" id="KW-0119">Carbohydrate metabolism</keyword>
<keyword evidence="1" id="KW-0880">Kelch repeat</keyword>
<keyword evidence="4" id="KW-0574">Periplasm</keyword>
<dbReference type="Proteomes" id="UP000290204">
    <property type="component" value="Unassembled WGS sequence"/>
</dbReference>
<dbReference type="PANTHER" id="PTHR46093:SF18">
    <property type="entry name" value="FIBRONECTIN TYPE-III DOMAIN-CONTAINING PROTEIN"/>
    <property type="match status" value="1"/>
</dbReference>
<evidence type="ECO:0000256" key="4">
    <source>
        <dbReference type="ARBA" id="ARBA00022764"/>
    </source>
</evidence>
<name>A0A4V1M712_9BACT</name>
<feature type="signal peptide" evidence="7">
    <location>
        <begin position="1"/>
        <end position="21"/>
    </location>
</feature>
<dbReference type="InterPro" id="IPR015915">
    <property type="entry name" value="Kelch-typ_b-propeller"/>
</dbReference>
<dbReference type="RefSeq" id="WP_129132673.1">
    <property type="nucleotide sequence ID" value="NZ_SDHW01000008.1"/>
</dbReference>
<dbReference type="Gene3D" id="2.120.10.80">
    <property type="entry name" value="Kelch-type beta propeller"/>
    <property type="match status" value="1"/>
</dbReference>
<evidence type="ECO:0000256" key="7">
    <source>
        <dbReference type="SAM" id="SignalP"/>
    </source>
</evidence>
<protein>
    <submittedName>
        <fullName evidence="8">Galactose oxidase</fullName>
    </submittedName>
</protein>
<dbReference type="GO" id="GO:0016853">
    <property type="term" value="F:isomerase activity"/>
    <property type="evidence" value="ECO:0007669"/>
    <property type="project" value="UniProtKB-KW"/>
</dbReference>
<evidence type="ECO:0000256" key="5">
    <source>
        <dbReference type="ARBA" id="ARBA00023235"/>
    </source>
</evidence>
<evidence type="ECO:0000256" key="3">
    <source>
        <dbReference type="ARBA" id="ARBA00022737"/>
    </source>
</evidence>
<dbReference type="AlphaFoldDB" id="A0A4V1M712"/>
<keyword evidence="9" id="KW-1185">Reference proteome</keyword>
<dbReference type="EMBL" id="SDHW01000008">
    <property type="protein sequence ID" value="RXK57749.1"/>
    <property type="molecule type" value="Genomic_DNA"/>
</dbReference>
<evidence type="ECO:0000256" key="6">
    <source>
        <dbReference type="ARBA" id="ARBA00023277"/>
    </source>
</evidence>
<keyword evidence="5" id="KW-0413">Isomerase</keyword>
<keyword evidence="2 7" id="KW-0732">Signal</keyword>
<reference evidence="8 9" key="1">
    <citation type="submission" date="2019-01" db="EMBL/GenBank/DDBJ databases">
        <title>Lacibacter sp. strain TTM-7.</title>
        <authorList>
            <person name="Chen W.-M."/>
        </authorList>
    </citation>
    <scope>NUCLEOTIDE SEQUENCE [LARGE SCALE GENOMIC DNA]</scope>
    <source>
        <strain evidence="8 9">TTM-7</strain>
    </source>
</reference>
<sequence>MIRLYISFLSLLMFFTTAIQAQKKQELKLQWSIAAELPVTTNGQTALGFAGMVAAVHNNKLIIAGGANFPDAMPWNGGKKKYYDDVYVYAKKGSRFVLQQQTKLTEAIAYAASGSTTKGIVVAGGENEHGLSKKVYLLTINNTTVATTSLPDLPFAVTNASLTVVDSKIYLGGGETATETSNQFIVLDLNNIASGWQQLPQLSKPTSHAVLLAINNEIYLAGGRKKNSNGISDLYSSVYTFNTLTNQWTEKAALPYALSAGSGVVYQNKILLFGGDKGATFHRTEELIAAINNSKDENEKQRLTEEKAKLQTNHPGFSKEILAYDIIADSWQMIGNIPYDTPVTTTAVKWNDCFILPSGEIKAGIRSSFILSVKTTTRK</sequence>
<dbReference type="PANTHER" id="PTHR46093">
    <property type="entry name" value="ACYL-COA-BINDING DOMAIN-CONTAINING PROTEIN 5"/>
    <property type="match status" value="1"/>
</dbReference>
<evidence type="ECO:0000313" key="8">
    <source>
        <dbReference type="EMBL" id="RXK57749.1"/>
    </source>
</evidence>